<dbReference type="PANTHER" id="PTHR23028:SF53">
    <property type="entry name" value="ACYL_TRANSF_3 DOMAIN-CONTAINING PROTEIN"/>
    <property type="match status" value="1"/>
</dbReference>
<evidence type="ECO:0000259" key="2">
    <source>
        <dbReference type="Pfam" id="PF01757"/>
    </source>
</evidence>
<feature type="transmembrane region" description="Helical" evidence="1">
    <location>
        <begin position="52"/>
        <end position="79"/>
    </location>
</feature>
<keyword evidence="1" id="KW-0472">Membrane</keyword>
<evidence type="ECO:0000313" key="3">
    <source>
        <dbReference type="EMBL" id="MDP8566368.1"/>
    </source>
</evidence>
<protein>
    <submittedName>
        <fullName evidence="3">Acyltransferase</fullName>
        <ecNumber evidence="3">2.3.-.-</ecNumber>
    </submittedName>
</protein>
<feature type="transmembrane region" description="Helical" evidence="1">
    <location>
        <begin position="338"/>
        <end position="360"/>
    </location>
</feature>
<dbReference type="Proteomes" id="UP001225906">
    <property type="component" value="Unassembled WGS sequence"/>
</dbReference>
<feature type="transmembrane region" description="Helical" evidence="1">
    <location>
        <begin position="158"/>
        <end position="178"/>
    </location>
</feature>
<feature type="transmembrane region" description="Helical" evidence="1">
    <location>
        <begin position="100"/>
        <end position="119"/>
    </location>
</feature>
<dbReference type="InterPro" id="IPR002656">
    <property type="entry name" value="Acyl_transf_3_dom"/>
</dbReference>
<dbReference type="PANTHER" id="PTHR23028">
    <property type="entry name" value="ACETYLTRANSFERASE"/>
    <property type="match status" value="1"/>
</dbReference>
<gene>
    <name evidence="3" type="ORF">Q9291_00775</name>
</gene>
<feature type="domain" description="Acyltransferase 3" evidence="2">
    <location>
        <begin position="17"/>
        <end position="350"/>
    </location>
</feature>
<feature type="transmembrane region" description="Helical" evidence="1">
    <location>
        <begin position="269"/>
        <end position="286"/>
    </location>
</feature>
<dbReference type="Pfam" id="PF01757">
    <property type="entry name" value="Acyl_transf_3"/>
    <property type="match status" value="1"/>
</dbReference>
<proteinExistence type="predicted"/>
<feature type="transmembrane region" description="Helical" evidence="1">
    <location>
        <begin position="12"/>
        <end position="32"/>
    </location>
</feature>
<dbReference type="EC" id="2.3.-.-" evidence="3"/>
<keyword evidence="3" id="KW-0808">Transferase</keyword>
<evidence type="ECO:0000256" key="1">
    <source>
        <dbReference type="SAM" id="Phobius"/>
    </source>
</evidence>
<keyword evidence="4" id="KW-1185">Reference proteome</keyword>
<name>A0ABT9JP74_9PROT</name>
<feature type="transmembrane region" description="Helical" evidence="1">
    <location>
        <begin position="238"/>
        <end position="257"/>
    </location>
</feature>
<keyword evidence="1" id="KW-0812">Transmembrane</keyword>
<dbReference type="EMBL" id="JAVCAP010000001">
    <property type="protein sequence ID" value="MDP8566368.1"/>
    <property type="molecule type" value="Genomic_DNA"/>
</dbReference>
<dbReference type="RefSeq" id="WP_306388074.1">
    <property type="nucleotide sequence ID" value="NZ_JAVCAP010000001.1"/>
</dbReference>
<accession>A0ABT9JP74</accession>
<keyword evidence="1" id="KW-1133">Transmembrane helix</keyword>
<feature type="transmembrane region" description="Helical" evidence="1">
    <location>
        <begin position="310"/>
        <end position="332"/>
    </location>
</feature>
<dbReference type="InterPro" id="IPR050879">
    <property type="entry name" value="Acyltransferase_3"/>
</dbReference>
<dbReference type="GO" id="GO:0016746">
    <property type="term" value="F:acyltransferase activity"/>
    <property type="evidence" value="ECO:0007669"/>
    <property type="project" value="UniProtKB-KW"/>
</dbReference>
<keyword evidence="3" id="KW-0012">Acyltransferase</keyword>
<evidence type="ECO:0000313" key="4">
    <source>
        <dbReference type="Proteomes" id="UP001225906"/>
    </source>
</evidence>
<reference evidence="4" key="1">
    <citation type="journal article" date="2019" name="Int. J. Syst. Evol. Microbiol.">
        <title>The Global Catalogue of Microorganisms (GCM) 10K type strain sequencing project: providing services to taxonomists for standard genome sequencing and annotation.</title>
        <authorList>
            <consortium name="The Broad Institute Genomics Platform"/>
            <consortium name="The Broad Institute Genome Sequencing Center for Infectious Disease"/>
            <person name="Wu L."/>
            <person name="Ma J."/>
        </authorList>
    </citation>
    <scope>NUCLEOTIDE SEQUENCE [LARGE SCALE GENOMIC DNA]</scope>
    <source>
        <strain evidence="4">VKM B-3159</strain>
    </source>
</reference>
<comment type="caution">
    <text evidence="3">The sequence shown here is derived from an EMBL/GenBank/DDBJ whole genome shotgun (WGS) entry which is preliminary data.</text>
</comment>
<organism evidence="3 4">
    <name type="scientific">Methylophilus aquaticus</name>
    <dbReference type="NCBI Taxonomy" id="1971610"/>
    <lineage>
        <taxon>Bacteria</taxon>
        <taxon>Pseudomonadati</taxon>
        <taxon>Pseudomonadota</taxon>
        <taxon>Betaproteobacteria</taxon>
        <taxon>Nitrosomonadales</taxon>
        <taxon>Methylophilaceae</taxon>
        <taxon>Methylophilus</taxon>
    </lineage>
</organism>
<sequence>MPQLTNIRSLSSLTYISGLDGLRAIAILLVVAHHYLSPFKANLQQSLAGLPLLVIAKIGWIGVDIFFVISGFLIARVLARRPPSSFASLKHFIAARAWRLLPAYVACVVLFLMVAAISTPNSQVLINSWSVWTLSSNLQSAFGNRTALMDAHYSLVHFWSLAVEWHFYLLFACCVWLFKSQRFTAWTMLVLAIICRTLLQKNGFSDNAIYAFSVCRFDAFAIGVLIAHARPMSQVRKLGLAGALLLLVMLSLIVLAPEPYKKISWLQQYGYSLIALGTGMVLLWAIQQPESWLMHYLESRWLVYIGQRSYSIYLWHLVFFPGIANWVAGLGLPASPTIALIFMVNCATTALLTVCFYQGIELKCYRWFRQSQAKV</sequence>